<evidence type="ECO:0000313" key="2">
    <source>
        <dbReference type="EMBL" id="AWB33562.1"/>
    </source>
</evidence>
<organism evidence="2 3">
    <name type="scientific">Orrella marina</name>
    <dbReference type="NCBI Taxonomy" id="2163011"/>
    <lineage>
        <taxon>Bacteria</taxon>
        <taxon>Pseudomonadati</taxon>
        <taxon>Pseudomonadota</taxon>
        <taxon>Betaproteobacteria</taxon>
        <taxon>Burkholderiales</taxon>
        <taxon>Alcaligenaceae</taxon>
        <taxon>Orrella</taxon>
    </lineage>
</organism>
<feature type="transmembrane region" description="Helical" evidence="1">
    <location>
        <begin position="371"/>
        <end position="391"/>
    </location>
</feature>
<evidence type="ECO:0000313" key="3">
    <source>
        <dbReference type="Proteomes" id="UP000244571"/>
    </source>
</evidence>
<reference evidence="2 3" key="1">
    <citation type="submission" date="2018-04" db="EMBL/GenBank/DDBJ databases">
        <title>Bordetella sp. HZ20 isolated from seawater.</title>
        <authorList>
            <person name="Sun C."/>
        </authorList>
    </citation>
    <scope>NUCLEOTIDE SEQUENCE [LARGE SCALE GENOMIC DNA]</scope>
    <source>
        <strain evidence="2 3">HZ20</strain>
    </source>
</reference>
<keyword evidence="3" id="KW-1185">Reference proteome</keyword>
<keyword evidence="1" id="KW-1133">Transmembrane helix</keyword>
<dbReference type="OrthoDB" id="8556356at2"/>
<keyword evidence="1" id="KW-0472">Membrane</keyword>
<feature type="transmembrane region" description="Helical" evidence="1">
    <location>
        <begin position="20"/>
        <end position="38"/>
    </location>
</feature>
<dbReference type="Proteomes" id="UP000244571">
    <property type="component" value="Chromosome"/>
</dbReference>
<proteinExistence type="predicted"/>
<evidence type="ECO:0000256" key="1">
    <source>
        <dbReference type="SAM" id="Phobius"/>
    </source>
</evidence>
<feature type="transmembrane region" description="Helical" evidence="1">
    <location>
        <begin position="239"/>
        <end position="259"/>
    </location>
</feature>
<protein>
    <submittedName>
        <fullName evidence="2">Glycosyltransferase</fullName>
    </submittedName>
</protein>
<dbReference type="RefSeq" id="WP_108620991.1">
    <property type="nucleotide sequence ID" value="NZ_CP028901.1"/>
</dbReference>
<dbReference type="GO" id="GO:0016740">
    <property type="term" value="F:transferase activity"/>
    <property type="evidence" value="ECO:0007669"/>
    <property type="project" value="UniProtKB-KW"/>
</dbReference>
<sequence>MLPFTSATPARLTALATTRLPRLVLIAIATLYILIGLFERDPWKTDDVVALASMMTAVETGGLTRLFPHIGTAALASIGPLTNWVGEVFIRILGPLLGDIAAARFATLFWYVLCLACLWYATYLAGRRSEAQPLALPFGGEPKEAQYGRLLADISVLFLIATVGIVLRTHETSVAPALMAFQALALLGVLRLLDKPLQAWAILATAIAAAGLTFGLTAALPLAAATLLASVSEPIRKRIVQIILAVLAGLLPIAIWLYFVHLVNPEWAQAWWFYNGVHLQPGAISEHLNPIRDLPWFIWPTWPLALIAVWNWRKSLLAPHIWVPTVFIVTQSIAILLERHAGELEYISLTVPCAMMAAFSVPTLRRAAVNALDWFALMYFSVTAVSVWLGWITQQTGWPTALASNISRQTVGYTGSVSTGAIAMAIVISLAWIATVIWRIHLNPKAAWRGALLCAAGLTSSWILLVLLWMPTVDYVRSYRTMSADLHQAIERVQTVAGRPLCISAVGLSQGAQASLFVFNRIEVTDDMSCPLLLQQTTAERLRQGIAGFDRNTATLWSGSRGADRFDRYRLLQIKPQQ</sequence>
<feature type="transmembrane region" description="Helical" evidence="1">
    <location>
        <begin position="450"/>
        <end position="470"/>
    </location>
</feature>
<feature type="transmembrane region" description="Helical" evidence="1">
    <location>
        <begin position="174"/>
        <end position="193"/>
    </location>
</feature>
<feature type="transmembrane region" description="Helical" evidence="1">
    <location>
        <begin position="199"/>
        <end position="227"/>
    </location>
</feature>
<keyword evidence="2" id="KW-0808">Transferase</keyword>
<dbReference type="KEGG" id="boz:DBV39_07400"/>
<gene>
    <name evidence="2" type="ORF">DBV39_07400</name>
</gene>
<feature type="transmembrane region" description="Helical" evidence="1">
    <location>
        <begin position="411"/>
        <end position="438"/>
    </location>
</feature>
<accession>A0A2R4XIA9</accession>
<feature type="transmembrane region" description="Helical" evidence="1">
    <location>
        <begin position="108"/>
        <end position="126"/>
    </location>
</feature>
<name>A0A2R4XIA9_9BURK</name>
<dbReference type="EMBL" id="CP028901">
    <property type="protein sequence ID" value="AWB33562.1"/>
    <property type="molecule type" value="Genomic_DNA"/>
</dbReference>
<dbReference type="AlphaFoldDB" id="A0A2R4XIA9"/>
<feature type="transmembrane region" description="Helical" evidence="1">
    <location>
        <begin position="346"/>
        <end position="364"/>
    </location>
</feature>
<keyword evidence="1" id="KW-0812">Transmembrane</keyword>
<feature type="transmembrane region" description="Helical" evidence="1">
    <location>
        <begin position="321"/>
        <end position="340"/>
    </location>
</feature>
<feature type="transmembrane region" description="Helical" evidence="1">
    <location>
        <begin position="146"/>
        <end position="167"/>
    </location>
</feature>